<dbReference type="InterPro" id="IPR051259">
    <property type="entry name" value="rRNA_Methyltransferase"/>
</dbReference>
<keyword evidence="2 5" id="KW-0489">Methyltransferase</keyword>
<evidence type="ECO:0000256" key="2">
    <source>
        <dbReference type="ARBA" id="ARBA00022603"/>
    </source>
</evidence>
<dbReference type="SUPFAM" id="SSF55315">
    <property type="entry name" value="L30e-like"/>
    <property type="match status" value="1"/>
</dbReference>
<dbReference type="InterPro" id="IPR013123">
    <property type="entry name" value="SpoU_subst-bd"/>
</dbReference>
<comment type="similarity">
    <text evidence="1">Belongs to the class IV-like SAM-binding methyltransferase superfamily. RNA methyltransferase TrmH family.</text>
</comment>
<dbReference type="GO" id="GO:0032259">
    <property type="term" value="P:methylation"/>
    <property type="evidence" value="ECO:0007669"/>
    <property type="project" value="UniProtKB-KW"/>
</dbReference>
<dbReference type="InterPro" id="IPR029064">
    <property type="entry name" value="Ribosomal_eL30-like_sf"/>
</dbReference>
<dbReference type="Pfam" id="PF00588">
    <property type="entry name" value="SpoU_methylase"/>
    <property type="match status" value="1"/>
</dbReference>
<reference evidence="5 6" key="1">
    <citation type="submission" date="2016-10" db="EMBL/GenBank/DDBJ databases">
        <authorList>
            <person name="Varghese N."/>
            <person name="Submissions S."/>
        </authorList>
    </citation>
    <scope>NUCLEOTIDE SEQUENCE [LARGE SCALE GENOMIC DNA]</scope>
    <source>
        <strain evidence="5 6">DSM 20748</strain>
    </source>
</reference>
<sequence length="245" mass="27297">MITSVKNQKVKEWKKLHKKKYRDQYGLFLVEGYHLVEEVVNSDWEVKELIVQEETRMPVSYEGKKELVSEAVMNEITETETPQGIMAVVYKKEERVETGSRFLLLDTIQDPGNLGTLIRTADAAGFDAVLIGRGSADRFNDKVVRATQGSMFHDMKVMEVSLEDEIPLLKSRGVAVWGTALHGAGDYSELKRPQKVAILLGNEGNGVREELLGLSDDRVKIPIYGEAESLNVAVAGGILMFAVNQ</sequence>
<feature type="domain" description="RNA 2-O ribose methyltransferase substrate binding" evidence="4">
    <location>
        <begin position="29"/>
        <end position="95"/>
    </location>
</feature>
<gene>
    <name evidence="5" type="ORF">SAMN04488081_0799</name>
</gene>
<dbReference type="EMBL" id="FNOS01000002">
    <property type="protein sequence ID" value="SDX60345.1"/>
    <property type="molecule type" value="Genomic_DNA"/>
</dbReference>
<evidence type="ECO:0000259" key="4">
    <source>
        <dbReference type="SMART" id="SM00967"/>
    </source>
</evidence>
<organism evidence="5 6">
    <name type="scientific">Salimicrobium album</name>
    <dbReference type="NCBI Taxonomy" id="50717"/>
    <lineage>
        <taxon>Bacteria</taxon>
        <taxon>Bacillati</taxon>
        <taxon>Bacillota</taxon>
        <taxon>Bacilli</taxon>
        <taxon>Bacillales</taxon>
        <taxon>Bacillaceae</taxon>
        <taxon>Salimicrobium</taxon>
    </lineage>
</organism>
<dbReference type="InterPro" id="IPR001537">
    <property type="entry name" value="SpoU_MeTrfase"/>
</dbReference>
<dbReference type="InterPro" id="IPR029028">
    <property type="entry name" value="Alpha/beta_knot_MTases"/>
</dbReference>
<keyword evidence="3" id="KW-0808">Transferase</keyword>
<evidence type="ECO:0000313" key="5">
    <source>
        <dbReference type="EMBL" id="SDX60345.1"/>
    </source>
</evidence>
<protein>
    <submittedName>
        <fullName evidence="5">RNA methyltransferase, TrmH family</fullName>
    </submittedName>
</protein>
<dbReference type="SUPFAM" id="SSF75217">
    <property type="entry name" value="alpha/beta knot"/>
    <property type="match status" value="1"/>
</dbReference>
<dbReference type="InterPro" id="IPR053888">
    <property type="entry name" value="MRM3-like_sub_bind"/>
</dbReference>
<dbReference type="InterPro" id="IPR029026">
    <property type="entry name" value="tRNA_m1G_MTases_N"/>
</dbReference>
<evidence type="ECO:0000256" key="3">
    <source>
        <dbReference type="ARBA" id="ARBA00022679"/>
    </source>
</evidence>
<dbReference type="PANTHER" id="PTHR43191:SF2">
    <property type="entry name" value="RRNA METHYLTRANSFERASE 3, MITOCHONDRIAL"/>
    <property type="match status" value="1"/>
</dbReference>
<dbReference type="Pfam" id="PF22435">
    <property type="entry name" value="MRM3-like_sub_bind"/>
    <property type="match status" value="1"/>
</dbReference>
<evidence type="ECO:0000256" key="1">
    <source>
        <dbReference type="ARBA" id="ARBA00007228"/>
    </source>
</evidence>
<dbReference type="RefSeq" id="WP_093105741.1">
    <property type="nucleotide sequence ID" value="NZ_FNOS01000002.1"/>
</dbReference>
<name>A0A1H3D1V2_9BACI</name>
<dbReference type="GO" id="GO:0008168">
    <property type="term" value="F:methyltransferase activity"/>
    <property type="evidence" value="ECO:0007669"/>
    <property type="project" value="UniProtKB-KW"/>
</dbReference>
<dbReference type="SMART" id="SM00967">
    <property type="entry name" value="SpoU_sub_bind"/>
    <property type="match status" value="1"/>
</dbReference>
<keyword evidence="6" id="KW-1185">Reference proteome</keyword>
<accession>A0A1H3D1V2</accession>
<dbReference type="Gene3D" id="3.30.1330.30">
    <property type="match status" value="1"/>
</dbReference>
<evidence type="ECO:0000313" key="6">
    <source>
        <dbReference type="Proteomes" id="UP000198647"/>
    </source>
</evidence>
<dbReference type="Gene3D" id="3.40.1280.10">
    <property type="match status" value="1"/>
</dbReference>
<proteinExistence type="inferred from homology"/>
<dbReference type="CDD" id="cd18095">
    <property type="entry name" value="SpoU-like_rRNA-MTase"/>
    <property type="match status" value="1"/>
</dbReference>
<comment type="caution">
    <text evidence="5">The sequence shown here is derived from an EMBL/GenBank/DDBJ whole genome shotgun (WGS) entry which is preliminary data.</text>
</comment>
<dbReference type="Proteomes" id="UP000198647">
    <property type="component" value="Unassembled WGS sequence"/>
</dbReference>
<dbReference type="PANTHER" id="PTHR43191">
    <property type="entry name" value="RRNA METHYLTRANSFERASE 3"/>
    <property type="match status" value="1"/>
</dbReference>